<keyword evidence="2" id="KW-1185">Reference proteome</keyword>
<dbReference type="RefSeq" id="WP_257500348.1">
    <property type="nucleotide sequence ID" value="NZ_CP102382.1"/>
</dbReference>
<dbReference type="Gene3D" id="3.40.50.2000">
    <property type="entry name" value="Glycogen Phosphorylase B"/>
    <property type="match status" value="2"/>
</dbReference>
<dbReference type="PANTHER" id="PTHR12526">
    <property type="entry name" value="GLYCOSYLTRANSFERASE"/>
    <property type="match status" value="1"/>
</dbReference>
<dbReference type="PANTHER" id="PTHR12526:SF630">
    <property type="entry name" value="GLYCOSYLTRANSFERASE"/>
    <property type="match status" value="1"/>
</dbReference>
<name>A0ABY5NV14_9FLAO</name>
<evidence type="ECO:0000313" key="1">
    <source>
        <dbReference type="EMBL" id="UUV22431.1"/>
    </source>
</evidence>
<accession>A0ABY5NV14</accession>
<dbReference type="CDD" id="cd03801">
    <property type="entry name" value="GT4_PimA-like"/>
    <property type="match status" value="1"/>
</dbReference>
<dbReference type="SUPFAM" id="SSF53756">
    <property type="entry name" value="UDP-Glycosyltransferase/glycogen phosphorylase"/>
    <property type="match status" value="1"/>
</dbReference>
<gene>
    <name evidence="1" type="ORF">NPX36_05170</name>
</gene>
<dbReference type="Pfam" id="PF13692">
    <property type="entry name" value="Glyco_trans_1_4"/>
    <property type="match status" value="1"/>
</dbReference>
<reference evidence="1 2" key="1">
    <citation type="submission" date="2022-08" db="EMBL/GenBank/DDBJ databases">
        <title>Myroides zhujiangensis sp. nov., a novel bacterium isolated from sediment in the Pearl River Estuary.</title>
        <authorList>
            <person name="Cui L."/>
        </authorList>
    </citation>
    <scope>NUCLEOTIDE SEQUENCE [LARGE SCALE GENOMIC DNA]</scope>
    <source>
        <strain evidence="1 2">SCSIO 72103</strain>
    </source>
</reference>
<dbReference type="Proteomes" id="UP001317001">
    <property type="component" value="Chromosome"/>
</dbReference>
<dbReference type="EMBL" id="CP102382">
    <property type="protein sequence ID" value="UUV22431.1"/>
    <property type="molecule type" value="Genomic_DNA"/>
</dbReference>
<sequence>MKIAVVSGFIPYPPIFGGAIDIWERIKGLHALGHEVDLIATDKINPTKEQIDEMALYTKRFFFARRQNKLYQLFSNQPLQMLSRKALKNIQVHQSYDLIILESEFCWPFLVNRSVSYKNSVVRVHNIEHHYFKVLGESASSLKEKCYYKIEASKIKQLSNLVFSKVNKLWFISKDDLTQVNLLQKSTFMPFPINENFILPTKKTGNNVVFMGSLFMQNNIFGLDWFLKNVHPLLQNALPDYHFYIVGSLKENHQEVHRKYSNLANVSFIVNTPCLKEYYQKANVFVNPMFHGSGVKVKSVNALVNGIPLVSTSIGAEGIGLTDKMFFHAETAAAFKQQIISVLQNPEQALNKTLCAQAYLKETNYLHILKNELDAFS</sequence>
<proteinExistence type="predicted"/>
<protein>
    <submittedName>
        <fullName evidence="1">Glycosyltransferase family 4 protein</fullName>
    </submittedName>
</protein>
<evidence type="ECO:0000313" key="2">
    <source>
        <dbReference type="Proteomes" id="UP001317001"/>
    </source>
</evidence>
<organism evidence="1 2">
    <name type="scientific">Paenimyroides aestuarii</name>
    <dbReference type="NCBI Taxonomy" id="2968490"/>
    <lineage>
        <taxon>Bacteria</taxon>
        <taxon>Pseudomonadati</taxon>
        <taxon>Bacteroidota</taxon>
        <taxon>Flavobacteriia</taxon>
        <taxon>Flavobacteriales</taxon>
        <taxon>Flavobacteriaceae</taxon>
        <taxon>Paenimyroides</taxon>
    </lineage>
</organism>